<accession>A0A433QNS4</accession>
<dbReference type="AlphaFoldDB" id="A0A433QNS4"/>
<evidence type="ECO:0000313" key="2">
    <source>
        <dbReference type="Proteomes" id="UP000274822"/>
    </source>
</evidence>
<name>A0A433QNS4_9FUNG</name>
<keyword evidence="2" id="KW-1185">Reference proteome</keyword>
<gene>
    <name evidence="1" type="ORF">BC938DRAFT_477861</name>
</gene>
<organism evidence="1 2">
    <name type="scientific">Jimgerdemannia flammicorona</name>
    <dbReference type="NCBI Taxonomy" id="994334"/>
    <lineage>
        <taxon>Eukaryota</taxon>
        <taxon>Fungi</taxon>
        <taxon>Fungi incertae sedis</taxon>
        <taxon>Mucoromycota</taxon>
        <taxon>Mucoromycotina</taxon>
        <taxon>Endogonomycetes</taxon>
        <taxon>Endogonales</taxon>
        <taxon>Endogonaceae</taxon>
        <taxon>Jimgerdemannia</taxon>
    </lineage>
</organism>
<protein>
    <submittedName>
        <fullName evidence="1">Uncharacterized protein</fullName>
    </submittedName>
</protein>
<dbReference type="EMBL" id="RBNJ01002979">
    <property type="protein sequence ID" value="RUS31417.1"/>
    <property type="molecule type" value="Genomic_DNA"/>
</dbReference>
<comment type="caution">
    <text evidence="1">The sequence shown here is derived from an EMBL/GenBank/DDBJ whole genome shotgun (WGS) entry which is preliminary data.</text>
</comment>
<feature type="non-terminal residue" evidence="1">
    <location>
        <position position="1"/>
    </location>
</feature>
<sequence>GEKASRAVSYRKNSQRQYGETKIAATKLDATVMTRDTWQVELLTMESGRQDSVEGQSKLLSDRYKLAKGLKDQIDFINKWLPGDQKQRITEMEGSRDVYTPWTCPAQAYTASVRYFDSSSPRNLTPMTYLSSHWQDSLPLRLVSVMFSKYSKKSG</sequence>
<proteinExistence type="predicted"/>
<reference evidence="1 2" key="1">
    <citation type="journal article" date="2018" name="New Phytol.">
        <title>Phylogenomics of Endogonaceae and evolution of mycorrhizas within Mucoromycota.</title>
        <authorList>
            <person name="Chang Y."/>
            <person name="Desiro A."/>
            <person name="Na H."/>
            <person name="Sandor L."/>
            <person name="Lipzen A."/>
            <person name="Clum A."/>
            <person name="Barry K."/>
            <person name="Grigoriev I.V."/>
            <person name="Martin F.M."/>
            <person name="Stajich J.E."/>
            <person name="Smith M.E."/>
            <person name="Bonito G."/>
            <person name="Spatafora J.W."/>
        </authorList>
    </citation>
    <scope>NUCLEOTIDE SEQUENCE [LARGE SCALE GENOMIC DNA]</scope>
    <source>
        <strain evidence="1 2">AD002</strain>
    </source>
</reference>
<evidence type="ECO:0000313" key="1">
    <source>
        <dbReference type="EMBL" id="RUS31417.1"/>
    </source>
</evidence>
<dbReference type="Proteomes" id="UP000274822">
    <property type="component" value="Unassembled WGS sequence"/>
</dbReference>